<name>A0A918EY06_9ACTN</name>
<reference evidence="2" key="1">
    <citation type="journal article" date="2014" name="Int. J. Syst. Evol. Microbiol.">
        <title>Complete genome sequence of Corynebacterium casei LMG S-19264T (=DSM 44701T), isolated from a smear-ripened cheese.</title>
        <authorList>
            <consortium name="US DOE Joint Genome Institute (JGI-PGF)"/>
            <person name="Walter F."/>
            <person name="Albersmeier A."/>
            <person name="Kalinowski J."/>
            <person name="Ruckert C."/>
        </authorList>
    </citation>
    <scope>NUCLEOTIDE SEQUENCE</scope>
    <source>
        <strain evidence="2">JCM 4403</strain>
    </source>
</reference>
<feature type="compositionally biased region" description="Low complexity" evidence="1">
    <location>
        <begin position="62"/>
        <end position="73"/>
    </location>
</feature>
<dbReference type="EMBL" id="BMTU01000007">
    <property type="protein sequence ID" value="GGQ88861.1"/>
    <property type="molecule type" value="Genomic_DNA"/>
</dbReference>
<reference evidence="2" key="2">
    <citation type="submission" date="2020-09" db="EMBL/GenBank/DDBJ databases">
        <authorList>
            <person name="Sun Q."/>
            <person name="Ohkuma M."/>
        </authorList>
    </citation>
    <scope>NUCLEOTIDE SEQUENCE</scope>
    <source>
        <strain evidence="2">JCM 4403</strain>
    </source>
</reference>
<evidence type="ECO:0000313" key="3">
    <source>
        <dbReference type="Proteomes" id="UP000656732"/>
    </source>
</evidence>
<protein>
    <submittedName>
        <fullName evidence="2">Uncharacterized protein</fullName>
    </submittedName>
</protein>
<dbReference type="AlphaFoldDB" id="A0A918EY06"/>
<feature type="region of interest" description="Disordered" evidence="1">
    <location>
        <begin position="21"/>
        <end position="102"/>
    </location>
</feature>
<feature type="compositionally biased region" description="Polar residues" evidence="1">
    <location>
        <begin position="37"/>
        <end position="55"/>
    </location>
</feature>
<organism evidence="2 3">
    <name type="scientific">Streptomyces pilosus</name>
    <dbReference type="NCBI Taxonomy" id="28893"/>
    <lineage>
        <taxon>Bacteria</taxon>
        <taxon>Bacillati</taxon>
        <taxon>Actinomycetota</taxon>
        <taxon>Actinomycetes</taxon>
        <taxon>Kitasatosporales</taxon>
        <taxon>Streptomycetaceae</taxon>
        <taxon>Streptomyces</taxon>
    </lineage>
</organism>
<accession>A0A918EY06</accession>
<gene>
    <name evidence="2" type="ORF">GCM10010280_40240</name>
</gene>
<comment type="caution">
    <text evidence="2">The sequence shown here is derived from an EMBL/GenBank/DDBJ whole genome shotgun (WGS) entry which is preliminary data.</text>
</comment>
<evidence type="ECO:0000256" key="1">
    <source>
        <dbReference type="SAM" id="MobiDB-lite"/>
    </source>
</evidence>
<evidence type="ECO:0000313" key="2">
    <source>
        <dbReference type="EMBL" id="GGQ88861.1"/>
    </source>
</evidence>
<proteinExistence type="predicted"/>
<sequence length="102" mass="10994">MACARIRGMVVRRLLSTLTYSTGRKYEDARSEARSAPTRQPSRSYGTVRTESGGTPQRYERSSVGSGPVSFGPARKAADVPGTVPTRPPRSPRTAHTEEAAS</sequence>
<keyword evidence="3" id="KW-1185">Reference proteome</keyword>
<dbReference type="Proteomes" id="UP000656732">
    <property type="component" value="Unassembled WGS sequence"/>
</dbReference>
<feature type="compositionally biased region" description="Basic and acidic residues" evidence="1">
    <location>
        <begin position="24"/>
        <end position="33"/>
    </location>
</feature>